<dbReference type="InterPro" id="IPR020843">
    <property type="entry name" value="ER"/>
</dbReference>
<dbReference type="SMART" id="SM00829">
    <property type="entry name" value="PKS_ER"/>
    <property type="match status" value="1"/>
</dbReference>
<dbReference type="SUPFAM" id="SSF51735">
    <property type="entry name" value="NAD(P)-binding Rossmann-fold domains"/>
    <property type="match status" value="1"/>
</dbReference>
<dbReference type="InterPro" id="IPR013149">
    <property type="entry name" value="ADH-like_C"/>
</dbReference>
<evidence type="ECO:0000256" key="1">
    <source>
        <dbReference type="ARBA" id="ARBA00022857"/>
    </source>
</evidence>
<dbReference type="Gene3D" id="3.90.180.10">
    <property type="entry name" value="Medium-chain alcohol dehydrogenases, catalytic domain"/>
    <property type="match status" value="1"/>
</dbReference>
<gene>
    <name evidence="3" type="ORF">FKY71_07195</name>
</gene>
<evidence type="ECO:0000313" key="3">
    <source>
        <dbReference type="EMBL" id="TQE99715.1"/>
    </source>
</evidence>
<keyword evidence="1" id="KW-0521">NADP</keyword>
<dbReference type="Pfam" id="PF08240">
    <property type="entry name" value="ADH_N"/>
    <property type="match status" value="1"/>
</dbReference>
<dbReference type="InterPro" id="IPR036291">
    <property type="entry name" value="NAD(P)-bd_dom_sf"/>
</dbReference>
<dbReference type="AlphaFoldDB" id="A0A540VSI2"/>
<dbReference type="Pfam" id="PF00107">
    <property type="entry name" value="ADH_zinc_N"/>
    <property type="match status" value="1"/>
</dbReference>
<dbReference type="InterPro" id="IPR051603">
    <property type="entry name" value="Zinc-ADH_QOR/CCCR"/>
</dbReference>
<name>A0A540VSI2_9GAMM</name>
<evidence type="ECO:0000313" key="4">
    <source>
        <dbReference type="Proteomes" id="UP000315400"/>
    </source>
</evidence>
<evidence type="ECO:0000259" key="2">
    <source>
        <dbReference type="SMART" id="SM00829"/>
    </source>
</evidence>
<dbReference type="SUPFAM" id="SSF50129">
    <property type="entry name" value="GroES-like"/>
    <property type="match status" value="1"/>
</dbReference>
<organism evidence="3 4">
    <name type="scientific">Spiribacter salinus</name>
    <dbReference type="NCBI Taxonomy" id="1335746"/>
    <lineage>
        <taxon>Bacteria</taxon>
        <taxon>Pseudomonadati</taxon>
        <taxon>Pseudomonadota</taxon>
        <taxon>Gammaproteobacteria</taxon>
        <taxon>Chromatiales</taxon>
        <taxon>Ectothiorhodospiraceae</taxon>
        <taxon>Spiribacter</taxon>
    </lineage>
</organism>
<dbReference type="GO" id="GO:0016491">
    <property type="term" value="F:oxidoreductase activity"/>
    <property type="evidence" value="ECO:0007669"/>
    <property type="project" value="InterPro"/>
</dbReference>
<dbReference type="EMBL" id="VIFK01000043">
    <property type="protein sequence ID" value="TQE99715.1"/>
    <property type="molecule type" value="Genomic_DNA"/>
</dbReference>
<dbReference type="InterPro" id="IPR011032">
    <property type="entry name" value="GroES-like_sf"/>
</dbReference>
<feature type="domain" description="Enoyl reductase (ER)" evidence="2">
    <location>
        <begin position="14"/>
        <end position="336"/>
    </location>
</feature>
<reference evidence="3 4" key="1">
    <citation type="submission" date="2019-06" db="EMBL/GenBank/DDBJ databases">
        <title>Metagenome assembled Genome of Spiribacter salinus SL48-SHIP from the microbial mat of Salt Lake 48 (Novosibirsk region, Russia).</title>
        <authorList>
            <person name="Shipova A."/>
            <person name="Rozanov A.S."/>
            <person name="Bryanskaya A.V."/>
            <person name="Peltek S.E."/>
        </authorList>
    </citation>
    <scope>NUCLEOTIDE SEQUENCE [LARGE SCALE GENOMIC DNA]</scope>
    <source>
        <strain evidence="3">SL48-SHIP-2</strain>
    </source>
</reference>
<protein>
    <submittedName>
        <fullName evidence="3">Zinc-binding dehydrogenase</fullName>
    </submittedName>
</protein>
<dbReference type="PANTHER" id="PTHR44154:SF1">
    <property type="entry name" value="QUINONE OXIDOREDUCTASE"/>
    <property type="match status" value="1"/>
</dbReference>
<sequence>MAPKQRALQLSEHGDLDNLKVISDKEFPEISPGHVIVKVHASSFNYHDAFTVRGMPGIKVPMPIVIGLDFAGVIEKVGPGVDGWKGGERVLVNPLNKERGLMGEMMDGGMQQYCLVDAEQLIAMPDGVSFAHAAALPVAYGTAHRMLITHKTVKAGDKVLILGASGGVGSASVLLAKHLGAHVIASAGSESKAKALKEFGADEVINYNEVDFSKWVIEHHGKPQRRSYEGGVDVLVNFTGGDTWRPSLKCIKRGGSLLVCGATAGHDPAEDLRYIWSFELRVIGSNSFYDENLRGLLDLVAAGAITPIIDREVPLDEASEGLRLIRDREVLGKVVVNPQR</sequence>
<proteinExistence type="predicted"/>
<dbReference type="InterPro" id="IPR013154">
    <property type="entry name" value="ADH-like_N"/>
</dbReference>
<accession>A0A540VSI2</accession>
<dbReference type="PANTHER" id="PTHR44154">
    <property type="entry name" value="QUINONE OXIDOREDUCTASE"/>
    <property type="match status" value="1"/>
</dbReference>
<comment type="caution">
    <text evidence="3">The sequence shown here is derived from an EMBL/GenBank/DDBJ whole genome shotgun (WGS) entry which is preliminary data.</text>
</comment>
<dbReference type="Proteomes" id="UP000315400">
    <property type="component" value="Unassembled WGS sequence"/>
</dbReference>